<comment type="caution">
    <text evidence="1">The sequence shown here is derived from an EMBL/GenBank/DDBJ whole genome shotgun (WGS) entry which is preliminary data.</text>
</comment>
<dbReference type="EMBL" id="JAHLJV010000146">
    <property type="protein sequence ID" value="KAK1566319.1"/>
    <property type="molecule type" value="Genomic_DNA"/>
</dbReference>
<sequence>MAQRKRKVASYSPDTTDGCIGDSKCFFLQVPSRVKQWSKAECRSYYRYYKCCFAFASAIG</sequence>
<evidence type="ECO:0000313" key="2">
    <source>
        <dbReference type="Proteomes" id="UP001230504"/>
    </source>
</evidence>
<keyword evidence="2" id="KW-1185">Reference proteome</keyword>
<name>A0AAD8PKW1_9PEZI</name>
<dbReference type="Proteomes" id="UP001230504">
    <property type="component" value="Unassembled WGS sequence"/>
</dbReference>
<reference evidence="1" key="1">
    <citation type="submission" date="2021-06" db="EMBL/GenBank/DDBJ databases">
        <title>Comparative genomics, transcriptomics and evolutionary studies reveal genomic signatures of adaptation to plant cell wall in hemibiotrophic fungi.</title>
        <authorList>
            <consortium name="DOE Joint Genome Institute"/>
            <person name="Baroncelli R."/>
            <person name="Diaz J.F."/>
            <person name="Benocci T."/>
            <person name="Peng M."/>
            <person name="Battaglia E."/>
            <person name="Haridas S."/>
            <person name="Andreopoulos W."/>
            <person name="Labutti K."/>
            <person name="Pangilinan J."/>
            <person name="Floch G.L."/>
            <person name="Makela M.R."/>
            <person name="Henrissat B."/>
            <person name="Grigoriev I.V."/>
            <person name="Crouch J.A."/>
            <person name="De Vries R.P."/>
            <person name="Sukno S.A."/>
            <person name="Thon M.R."/>
        </authorList>
    </citation>
    <scope>NUCLEOTIDE SEQUENCE</scope>
    <source>
        <strain evidence="1">CBS 125086</strain>
    </source>
</reference>
<dbReference type="GeneID" id="85443581"/>
<organism evidence="1 2">
    <name type="scientific">Colletotrichum navitas</name>
    <dbReference type="NCBI Taxonomy" id="681940"/>
    <lineage>
        <taxon>Eukaryota</taxon>
        <taxon>Fungi</taxon>
        <taxon>Dikarya</taxon>
        <taxon>Ascomycota</taxon>
        <taxon>Pezizomycotina</taxon>
        <taxon>Sordariomycetes</taxon>
        <taxon>Hypocreomycetidae</taxon>
        <taxon>Glomerellales</taxon>
        <taxon>Glomerellaceae</taxon>
        <taxon>Colletotrichum</taxon>
        <taxon>Colletotrichum graminicola species complex</taxon>
    </lineage>
</organism>
<gene>
    <name evidence="1" type="ORF">LY79DRAFT_572278</name>
</gene>
<protein>
    <submittedName>
        <fullName evidence="1">Uncharacterized protein</fullName>
    </submittedName>
</protein>
<dbReference type="AlphaFoldDB" id="A0AAD8PKW1"/>
<evidence type="ECO:0000313" key="1">
    <source>
        <dbReference type="EMBL" id="KAK1566319.1"/>
    </source>
</evidence>
<proteinExistence type="predicted"/>
<dbReference type="RefSeq" id="XP_060407498.1">
    <property type="nucleotide sequence ID" value="XM_060559341.1"/>
</dbReference>
<accession>A0AAD8PKW1</accession>